<dbReference type="FunFam" id="3.40.50.800:FF:000008">
    <property type="entry name" value="histidine--tRNA ligase, cytoplasmic isoform X1"/>
    <property type="match status" value="1"/>
</dbReference>
<dbReference type="InterPro" id="IPR004154">
    <property type="entry name" value="Anticodon-bd"/>
</dbReference>
<keyword evidence="7" id="KW-0030">Aminoacyl-tRNA synthetase</keyword>
<dbReference type="GO" id="GO:0005739">
    <property type="term" value="C:mitochondrion"/>
    <property type="evidence" value="ECO:0007669"/>
    <property type="project" value="TreeGrafter"/>
</dbReference>
<dbReference type="GO" id="GO:0032543">
    <property type="term" value="P:mitochondrial translation"/>
    <property type="evidence" value="ECO:0007669"/>
    <property type="project" value="TreeGrafter"/>
</dbReference>
<protein>
    <recommendedName>
        <fullName evidence="2">histidine--tRNA ligase</fullName>
        <ecNumber evidence="2">6.1.1.21</ecNumber>
    </recommendedName>
</protein>
<feature type="domain" description="Class II Histidinyl-tRNA synthetase (HisRS)-like catalytic core" evidence="10">
    <location>
        <begin position="21"/>
        <end position="126"/>
    </location>
</feature>
<dbReference type="GO" id="GO:0002119">
    <property type="term" value="P:nematode larval development"/>
    <property type="evidence" value="ECO:0007669"/>
    <property type="project" value="TreeGrafter"/>
</dbReference>
<feature type="domain" description="Anticodon-binding" evidence="9">
    <location>
        <begin position="148"/>
        <end position="223"/>
    </location>
</feature>
<evidence type="ECO:0000256" key="5">
    <source>
        <dbReference type="ARBA" id="ARBA00022840"/>
    </source>
</evidence>
<dbReference type="PANTHER" id="PTHR11476:SF7">
    <property type="entry name" value="HISTIDINE--TRNA LIGASE"/>
    <property type="match status" value="1"/>
</dbReference>
<evidence type="ECO:0000256" key="4">
    <source>
        <dbReference type="ARBA" id="ARBA00022741"/>
    </source>
</evidence>
<dbReference type="CDD" id="cd00859">
    <property type="entry name" value="HisRS_anticodon"/>
    <property type="match status" value="1"/>
</dbReference>
<name>A0A3P7FGY4_TOXCA</name>
<evidence type="ECO:0000256" key="6">
    <source>
        <dbReference type="ARBA" id="ARBA00022917"/>
    </source>
</evidence>
<keyword evidence="3" id="KW-0436">Ligase</keyword>
<evidence type="ECO:0000313" key="11">
    <source>
        <dbReference type="EMBL" id="VDM28164.1"/>
    </source>
</evidence>
<proteinExistence type="inferred from homology"/>
<dbReference type="Pfam" id="PF03129">
    <property type="entry name" value="HGTP_anticodon"/>
    <property type="match status" value="1"/>
</dbReference>
<dbReference type="EMBL" id="UYWY01002535">
    <property type="protein sequence ID" value="VDM28164.1"/>
    <property type="molecule type" value="Genomic_DNA"/>
</dbReference>
<dbReference type="GO" id="GO:0006427">
    <property type="term" value="P:histidyl-tRNA aminoacylation"/>
    <property type="evidence" value="ECO:0007669"/>
    <property type="project" value="TreeGrafter"/>
</dbReference>
<dbReference type="SUPFAM" id="SSF55681">
    <property type="entry name" value="Class II aaRS and biotin synthetases"/>
    <property type="match status" value="1"/>
</dbReference>
<evidence type="ECO:0000256" key="7">
    <source>
        <dbReference type="ARBA" id="ARBA00023146"/>
    </source>
</evidence>
<dbReference type="GO" id="GO:0005524">
    <property type="term" value="F:ATP binding"/>
    <property type="evidence" value="ECO:0007669"/>
    <property type="project" value="UniProtKB-KW"/>
</dbReference>
<evidence type="ECO:0000256" key="3">
    <source>
        <dbReference type="ARBA" id="ARBA00022598"/>
    </source>
</evidence>
<accession>A0A3P7FGY4</accession>
<dbReference type="InterPro" id="IPR041715">
    <property type="entry name" value="HisRS-like_core"/>
</dbReference>
<dbReference type="Gene3D" id="3.30.930.10">
    <property type="entry name" value="Bira Bifunctional Protein, Domain 2"/>
    <property type="match status" value="1"/>
</dbReference>
<dbReference type="EC" id="6.1.1.21" evidence="2"/>
<evidence type="ECO:0000259" key="10">
    <source>
        <dbReference type="Pfam" id="PF13393"/>
    </source>
</evidence>
<dbReference type="InterPro" id="IPR033656">
    <property type="entry name" value="HisRS_anticodon"/>
</dbReference>
<dbReference type="GO" id="GO:0003723">
    <property type="term" value="F:RNA binding"/>
    <property type="evidence" value="ECO:0007669"/>
    <property type="project" value="TreeGrafter"/>
</dbReference>
<dbReference type="PANTHER" id="PTHR11476">
    <property type="entry name" value="HISTIDYL-TRNA SYNTHETASE"/>
    <property type="match status" value="1"/>
</dbReference>
<keyword evidence="4" id="KW-0547">Nucleotide-binding</keyword>
<reference evidence="11" key="1">
    <citation type="submission" date="2018-11" db="EMBL/GenBank/DDBJ databases">
        <authorList>
            <consortium name="Pathogen Informatics"/>
        </authorList>
    </citation>
    <scope>NUCLEOTIDE SEQUENCE [LARGE SCALE GENOMIC DNA]</scope>
</reference>
<comment type="catalytic activity">
    <reaction evidence="8">
        <text>tRNA(His) + L-histidine + ATP = L-histidyl-tRNA(His) + AMP + diphosphate + H(+)</text>
        <dbReference type="Rhea" id="RHEA:17313"/>
        <dbReference type="Rhea" id="RHEA-COMP:9665"/>
        <dbReference type="Rhea" id="RHEA-COMP:9689"/>
        <dbReference type="ChEBI" id="CHEBI:15378"/>
        <dbReference type="ChEBI" id="CHEBI:30616"/>
        <dbReference type="ChEBI" id="CHEBI:33019"/>
        <dbReference type="ChEBI" id="CHEBI:57595"/>
        <dbReference type="ChEBI" id="CHEBI:78442"/>
        <dbReference type="ChEBI" id="CHEBI:78527"/>
        <dbReference type="ChEBI" id="CHEBI:456215"/>
        <dbReference type="EC" id="6.1.1.21"/>
    </reaction>
</comment>
<dbReference type="InterPro" id="IPR045864">
    <property type="entry name" value="aa-tRNA-synth_II/BPL/LPL"/>
</dbReference>
<evidence type="ECO:0000259" key="9">
    <source>
        <dbReference type="Pfam" id="PF03129"/>
    </source>
</evidence>
<dbReference type="GO" id="GO:0005829">
    <property type="term" value="C:cytosol"/>
    <property type="evidence" value="ECO:0007669"/>
    <property type="project" value="TreeGrafter"/>
</dbReference>
<dbReference type="AlphaFoldDB" id="A0A3P7FGY4"/>
<comment type="similarity">
    <text evidence="1">Belongs to the class-II aminoacyl-tRNA synthetase family.</text>
</comment>
<evidence type="ECO:0000256" key="8">
    <source>
        <dbReference type="ARBA" id="ARBA00047639"/>
    </source>
</evidence>
<keyword evidence="5" id="KW-0067">ATP-binding</keyword>
<dbReference type="Gene3D" id="3.40.50.800">
    <property type="entry name" value="Anticodon-binding domain"/>
    <property type="match status" value="1"/>
</dbReference>
<gene>
    <name evidence="11" type="ORF">TCNE_LOCUS2491</name>
</gene>
<evidence type="ECO:0000256" key="2">
    <source>
        <dbReference type="ARBA" id="ARBA00012815"/>
    </source>
</evidence>
<keyword evidence="6" id="KW-0648">Protein biosynthesis</keyword>
<dbReference type="InterPro" id="IPR036621">
    <property type="entry name" value="Anticodon-bd_dom_sf"/>
</dbReference>
<organism evidence="11">
    <name type="scientific">Toxocara canis</name>
    <name type="common">Canine roundworm</name>
    <dbReference type="NCBI Taxonomy" id="6265"/>
    <lineage>
        <taxon>Eukaryota</taxon>
        <taxon>Metazoa</taxon>
        <taxon>Ecdysozoa</taxon>
        <taxon>Nematoda</taxon>
        <taxon>Chromadorea</taxon>
        <taxon>Rhabditida</taxon>
        <taxon>Spirurina</taxon>
        <taxon>Ascaridomorpha</taxon>
        <taxon>Ascaridoidea</taxon>
        <taxon>Toxocaridae</taxon>
        <taxon>Toxocara</taxon>
    </lineage>
</organism>
<dbReference type="Pfam" id="PF13393">
    <property type="entry name" value="tRNA-synt_His"/>
    <property type="match status" value="1"/>
</dbReference>
<dbReference type="GO" id="GO:0004821">
    <property type="term" value="F:histidine-tRNA ligase activity"/>
    <property type="evidence" value="ECO:0007669"/>
    <property type="project" value="UniProtKB-EC"/>
</dbReference>
<dbReference type="SUPFAM" id="SSF52954">
    <property type="entry name" value="Class II aaRS ABD-related"/>
    <property type="match status" value="1"/>
</dbReference>
<evidence type="ECO:0000256" key="1">
    <source>
        <dbReference type="ARBA" id="ARBA00008226"/>
    </source>
</evidence>
<sequence>MSNAQLLDCFEKDSETGVHTSVKKAIADMRLLLDYCVLYDVEKRVVFDPALARGLDYYTGIIFETVVKGYTAGSRSGDATDGVIDENSTNVGSVAAGGRYDNLVGMFSQKKQSVPCVGVSFGIERLFSIMEMRAELEKSAVRTTETEVFVASAQKNLLKERMKLCKLLWDNNIKAEMVYKANPKMLTQLQYCEERLIPIVLIVGERELQEGVVKLRNVEDRQEKVIFRLWIFH</sequence>